<dbReference type="GeneID" id="109485507"/>
<feature type="domain" description="DUF3719" evidence="3">
    <location>
        <begin position="128"/>
        <end position="184"/>
    </location>
</feature>
<dbReference type="InterPro" id="IPR022194">
    <property type="entry name" value="DUF3719"/>
</dbReference>
<feature type="compositionally biased region" description="Polar residues" evidence="2">
    <location>
        <begin position="614"/>
        <end position="637"/>
    </location>
</feature>
<feature type="region of interest" description="Disordered" evidence="2">
    <location>
        <begin position="390"/>
        <end position="429"/>
    </location>
</feature>
<evidence type="ECO:0000256" key="2">
    <source>
        <dbReference type="SAM" id="MobiDB-lite"/>
    </source>
</evidence>
<dbReference type="PANTHER" id="PTHR31997:SF1">
    <property type="entry name" value="AGAP003710-PA"/>
    <property type="match status" value="1"/>
</dbReference>
<feature type="compositionally biased region" description="Polar residues" evidence="2">
    <location>
        <begin position="532"/>
        <end position="547"/>
    </location>
</feature>
<feature type="compositionally biased region" description="Polar residues" evidence="2">
    <location>
        <begin position="80"/>
        <end position="93"/>
    </location>
</feature>
<comment type="similarity">
    <text evidence="1">Belongs to the FAM149 family.</text>
</comment>
<evidence type="ECO:0000259" key="3">
    <source>
        <dbReference type="Pfam" id="PF12516"/>
    </source>
</evidence>
<dbReference type="Pfam" id="PF12516">
    <property type="entry name" value="DUF3719"/>
    <property type="match status" value="1"/>
</dbReference>
<feature type="region of interest" description="Disordered" evidence="2">
    <location>
        <begin position="332"/>
        <end position="352"/>
    </location>
</feature>
<gene>
    <name evidence="5" type="primary">LOC109485507</name>
</gene>
<evidence type="ECO:0000256" key="1">
    <source>
        <dbReference type="ARBA" id="ARBA00008309"/>
    </source>
</evidence>
<dbReference type="Proteomes" id="UP000515135">
    <property type="component" value="Unplaced"/>
</dbReference>
<dbReference type="KEGG" id="bbel:109485507"/>
<dbReference type="PANTHER" id="PTHR31997">
    <property type="entry name" value="AGAP003710-PA"/>
    <property type="match status" value="1"/>
</dbReference>
<accession>A0A6P5ANU7</accession>
<name>A0A6P5ANU7_BRABE</name>
<dbReference type="OrthoDB" id="2134133at2759"/>
<feature type="compositionally biased region" description="Low complexity" evidence="2">
    <location>
        <begin position="70"/>
        <end position="79"/>
    </location>
</feature>
<sequence length="650" mass="72064">MVQSGWKNMRCSSGSSTHSGVFLIVEGRGISRGSQVISHHPLPEKPEDDLPNDYIRTVHEAIRQYNVAPSVESSSGRSSPTIDQSMFSASNGWTTETGSESVYSFGEDDFDKQASQKVRYMFKEIDDMLYEGRQKGNQQIYNECKEWVSMFPHLRICGAQLLEPQDQGFRHIPSEGTARPSTGTVVTDVADMDDLQGIAVQGTHLEVLTPPEGALRSNSPNSPFSYLEEEIFECDGYVEEYLAYDTSNKQVDEDTRTDYKLRYTLSRRKRLGLPPITPNASFRDNLGAEIFAMIWSEVNSWIRQSLKIQVEQALQEEADKQLAEMDFDDVESPLPLRELPPPSREGFSGFRPSMGRYPSTLAASSPFMDYTALNGVMTITTKPILERANTSFQERSDDSPVRAGSSMMMASGIRGRPPSMRYRQPSARGRVARLAPIPNYDRSRTPALDADVGIRGTRLQPDSRLSSPPQVMSPQLTSPSYRHLVHKHLPPLSHMQEAFESSSPHGSAKGKKGLGSRASSAVIDENGRRTSKIIQFSPESRPNTTHTFRADTPFGLRRSSTPMGTNSNFRTSGSALGNPVIPGVVGYGITSSASQMDPHVNHPVEMEDEEEWGNSENFQIPRTSSWGHSGLNPSNNPYARGRGKLGSLVR</sequence>
<feature type="region of interest" description="Disordered" evidence="2">
    <location>
        <begin position="609"/>
        <end position="650"/>
    </location>
</feature>
<dbReference type="AlphaFoldDB" id="A0A6P5ANU7"/>
<protein>
    <submittedName>
        <fullName evidence="5">Protein FAM149A-like isoform X1</fullName>
    </submittedName>
</protein>
<organism evidence="4 5">
    <name type="scientific">Branchiostoma belcheri</name>
    <name type="common">Amphioxus</name>
    <dbReference type="NCBI Taxonomy" id="7741"/>
    <lineage>
        <taxon>Eukaryota</taxon>
        <taxon>Metazoa</taxon>
        <taxon>Chordata</taxon>
        <taxon>Cephalochordata</taxon>
        <taxon>Leptocardii</taxon>
        <taxon>Amphioxiformes</taxon>
        <taxon>Branchiostomatidae</taxon>
        <taxon>Branchiostoma</taxon>
    </lineage>
</organism>
<feature type="region of interest" description="Disordered" evidence="2">
    <location>
        <begin position="497"/>
        <end position="565"/>
    </location>
</feature>
<reference evidence="5" key="1">
    <citation type="submission" date="2025-08" db="UniProtKB">
        <authorList>
            <consortium name="RefSeq"/>
        </authorList>
    </citation>
    <scope>IDENTIFICATION</scope>
    <source>
        <tissue evidence="5">Gonad</tissue>
    </source>
</reference>
<keyword evidence="4" id="KW-1185">Reference proteome</keyword>
<evidence type="ECO:0000313" key="5">
    <source>
        <dbReference type="RefSeq" id="XP_019644752.1"/>
    </source>
</evidence>
<feature type="region of interest" description="Disordered" evidence="2">
    <location>
        <begin position="67"/>
        <end position="93"/>
    </location>
</feature>
<dbReference type="InterPro" id="IPR039630">
    <property type="entry name" value="FAM149"/>
</dbReference>
<dbReference type="RefSeq" id="XP_019644752.1">
    <property type="nucleotide sequence ID" value="XM_019789193.1"/>
</dbReference>
<evidence type="ECO:0000313" key="4">
    <source>
        <dbReference type="Proteomes" id="UP000515135"/>
    </source>
</evidence>
<proteinExistence type="inferred from homology"/>